<dbReference type="GO" id="GO:0030288">
    <property type="term" value="C:outer membrane-bounded periplasmic space"/>
    <property type="evidence" value="ECO:0007669"/>
    <property type="project" value="TreeGrafter"/>
</dbReference>
<feature type="compositionally biased region" description="Polar residues" evidence="2">
    <location>
        <begin position="553"/>
        <end position="566"/>
    </location>
</feature>
<dbReference type="InterPro" id="IPR052037">
    <property type="entry name" value="LPS_export_LptA"/>
</dbReference>
<dbReference type="PANTHER" id="PTHR36504:SF1">
    <property type="entry name" value="LIPOPOLYSACCHARIDE EXPORT SYSTEM PROTEIN LPTA"/>
    <property type="match status" value="1"/>
</dbReference>
<dbReference type="STRING" id="319236.BST91_04060"/>
<dbReference type="EMBL" id="BBML01000004">
    <property type="protein sequence ID" value="GAK97038.1"/>
    <property type="molecule type" value="Genomic_DNA"/>
</dbReference>
<name>A0A090Q5M7_9FLAO</name>
<dbReference type="InterPro" id="IPR005653">
    <property type="entry name" value="OstA-like_N"/>
</dbReference>
<feature type="domain" description="Organic solvent tolerance-like N-terminal" evidence="4">
    <location>
        <begin position="52"/>
        <end position="183"/>
    </location>
</feature>
<gene>
    <name evidence="5" type="ORF">JCM19294_544</name>
</gene>
<dbReference type="Proteomes" id="UP000029221">
    <property type="component" value="Unassembled WGS sequence"/>
</dbReference>
<dbReference type="Pfam" id="PF13100">
    <property type="entry name" value="OstA_2"/>
    <property type="match status" value="1"/>
</dbReference>
<dbReference type="GO" id="GO:0015920">
    <property type="term" value="P:lipopolysaccharide transport"/>
    <property type="evidence" value="ECO:0007669"/>
    <property type="project" value="TreeGrafter"/>
</dbReference>
<comment type="caution">
    <text evidence="5">The sequence shown here is derived from an EMBL/GenBank/DDBJ whole genome shotgun (WGS) entry which is preliminary data.</text>
</comment>
<protein>
    <recommendedName>
        <fullName evidence="4">Organic solvent tolerance-like N-terminal domain-containing protein</fullName>
    </recommendedName>
</protein>
<accession>A0A090Q5M7</accession>
<feature type="region of interest" description="Disordered" evidence="2">
    <location>
        <begin position="541"/>
        <end position="566"/>
    </location>
</feature>
<dbReference type="GO" id="GO:0009279">
    <property type="term" value="C:cell outer membrane"/>
    <property type="evidence" value="ECO:0007669"/>
    <property type="project" value="TreeGrafter"/>
</dbReference>
<dbReference type="eggNOG" id="COG1452">
    <property type="taxonomic scope" value="Bacteria"/>
</dbReference>
<dbReference type="Gene3D" id="2.60.450.10">
    <property type="entry name" value="Lipopolysaccharide (LPS) transport protein A like domain"/>
    <property type="match status" value="2"/>
</dbReference>
<evidence type="ECO:0000256" key="2">
    <source>
        <dbReference type="SAM" id="MobiDB-lite"/>
    </source>
</evidence>
<feature type="signal peptide" evidence="3">
    <location>
        <begin position="1"/>
        <end position="18"/>
    </location>
</feature>
<proteinExistence type="predicted"/>
<evidence type="ECO:0000256" key="3">
    <source>
        <dbReference type="SAM" id="SignalP"/>
    </source>
</evidence>
<organism evidence="5 6">
    <name type="scientific">Nonlabens tegetincola</name>
    <dbReference type="NCBI Taxonomy" id="323273"/>
    <lineage>
        <taxon>Bacteria</taxon>
        <taxon>Pseudomonadati</taxon>
        <taxon>Bacteroidota</taxon>
        <taxon>Flavobacteriia</taxon>
        <taxon>Flavobacteriales</taxon>
        <taxon>Flavobacteriaceae</taxon>
        <taxon>Nonlabens</taxon>
    </lineage>
</organism>
<keyword evidence="1 3" id="KW-0732">Signal</keyword>
<dbReference type="RefSeq" id="WP_042278608.1">
    <property type="nucleotide sequence ID" value="NZ_BBML01000004.1"/>
</dbReference>
<evidence type="ECO:0000259" key="4">
    <source>
        <dbReference type="Pfam" id="PF13100"/>
    </source>
</evidence>
<evidence type="ECO:0000256" key="1">
    <source>
        <dbReference type="ARBA" id="ARBA00022729"/>
    </source>
</evidence>
<feature type="chain" id="PRO_5001863062" description="Organic solvent tolerance-like N-terminal domain-containing protein" evidence="3">
    <location>
        <begin position="19"/>
        <end position="566"/>
    </location>
</feature>
<evidence type="ECO:0000313" key="5">
    <source>
        <dbReference type="EMBL" id="GAK97038.1"/>
    </source>
</evidence>
<reference evidence="5" key="1">
    <citation type="journal article" date="2014" name="Genome Announc.">
        <title>Draft Genome Sequences of Marine Flavobacterium Nonlabens Strains NR17, NR24, NR27, NR32, NR33, and Ara13.</title>
        <authorList>
            <person name="Nakanishi M."/>
            <person name="Meirelles P."/>
            <person name="Suzuki R."/>
            <person name="Takatani N."/>
            <person name="Mino S."/>
            <person name="Suda W."/>
            <person name="Oshima K."/>
            <person name="Hattori M."/>
            <person name="Ohkuma M."/>
            <person name="Hosokawa M."/>
            <person name="Miyashita K."/>
            <person name="Thompson F.L."/>
            <person name="Niwa A."/>
            <person name="Sawabe T."/>
            <person name="Sawabe T."/>
        </authorList>
    </citation>
    <scope>NUCLEOTIDE SEQUENCE [LARGE SCALE GENOMIC DNA]</scope>
    <source>
        <strain evidence="5">JCM 19294</strain>
    </source>
</reference>
<dbReference type="PANTHER" id="PTHR36504">
    <property type="entry name" value="LIPOPOLYSACCHARIDE EXPORT SYSTEM PROTEIN LPTA"/>
    <property type="match status" value="1"/>
</dbReference>
<dbReference type="AlphaFoldDB" id="A0A090Q5M7"/>
<keyword evidence="6" id="KW-1185">Reference proteome</keyword>
<evidence type="ECO:0000313" key="6">
    <source>
        <dbReference type="Proteomes" id="UP000029221"/>
    </source>
</evidence>
<dbReference type="GO" id="GO:0017089">
    <property type="term" value="F:glycolipid transfer activity"/>
    <property type="evidence" value="ECO:0007669"/>
    <property type="project" value="TreeGrafter"/>
</dbReference>
<sequence>MKYLIVFLCFAFAKALTAQEQPVDSLIRVTAGYQTIDEAVLPDAVIYSKDNARRVVVNHRGIEMTCDRAVLYQKDNFLRAVGNVIMKQGDSITMTCNYAEYNGNTQLAFASEKVNMITPDTRLTTDTLFFNRIKQQAYYRSGGTVRDSASTLTSRVGRFYVQEQKYRFIDDVVVTNPEYTINSNHLDFYEENGHAFMYGPSTITGKTSKVYCERGFYDTRGDTGYFVKNSRIDYNTRTITGDSLYFSRPRNFASATNNIVVTDTINNSIIKGHYAEVYRDKDSVMITKRPLAITIEQQDSVYMTANKLIVTGPKDNRFVRGYNDVRLFKTDLSGKCDSITTRQSTGLTKMIRKPILWSGKSQMTGDSIFLQSNVKTEKLDSLRVFYNAFIIDQDSSGGFNQIKGKELTGFFKNNELDKVFLNKNVENLIYSRNDKQELIGINKGTSGTMEIEFEDKAISIIAPADNSEDILYPPKELPENARTLRGFNWRGDERLITKADLFKGKKPPVLTKIKGIPLPELDEGFFDEEDGKLNENSVLQNGELENRIENQSKELQQPSGEENNGN</sequence>